<protein>
    <recommendedName>
        <fullName evidence="6">Pentacotripeptide-repeat region of PRORP domain-containing protein</fullName>
    </recommendedName>
</protein>
<accession>A0A5J5BXM6</accession>
<dbReference type="InterPro" id="IPR011990">
    <property type="entry name" value="TPR-like_helical_dom_sf"/>
</dbReference>
<evidence type="ECO:0000256" key="1">
    <source>
        <dbReference type="ARBA" id="ARBA00007626"/>
    </source>
</evidence>
<dbReference type="PROSITE" id="PS51375">
    <property type="entry name" value="PPR"/>
    <property type="match status" value="8"/>
</dbReference>
<reference evidence="4 5" key="1">
    <citation type="submission" date="2019-09" db="EMBL/GenBank/DDBJ databases">
        <title>A chromosome-level genome assembly of the Chinese tupelo Nyssa sinensis.</title>
        <authorList>
            <person name="Yang X."/>
            <person name="Kang M."/>
            <person name="Yang Y."/>
            <person name="Xiong H."/>
            <person name="Wang M."/>
            <person name="Zhang Z."/>
            <person name="Wang Z."/>
            <person name="Wu H."/>
            <person name="Ma T."/>
            <person name="Liu J."/>
            <person name="Xi Z."/>
        </authorList>
    </citation>
    <scope>NUCLEOTIDE SEQUENCE [LARGE SCALE GENOMIC DNA]</scope>
    <source>
        <strain evidence="4">J267</strain>
        <tissue evidence="4">Leaf</tissue>
    </source>
</reference>
<evidence type="ECO:0008006" key="6">
    <source>
        <dbReference type="Google" id="ProtNLM"/>
    </source>
</evidence>
<dbReference type="Pfam" id="PF13041">
    <property type="entry name" value="PPR_2"/>
    <property type="match status" value="3"/>
</dbReference>
<feature type="repeat" description="PPR" evidence="3">
    <location>
        <begin position="494"/>
        <end position="528"/>
    </location>
</feature>
<dbReference type="InterPro" id="IPR002885">
    <property type="entry name" value="PPR_rpt"/>
</dbReference>
<sequence>MLEVLGNSVAVPVKFFGQHHSYSPNSHEYRSHYRCLHCCAYLSSEIKPNRRCARIYGLNVVSMSEEGHTWLGVAQSRMSQMDLLFRSTGTDNSRIVQYEVASVEFESVSDEENTLIQKEKGEFNIDPMEQKLPPWGDLGIQQDSDFKTGGANQPSRFSRGSVTVNENRIHFLEERNEEVLSKRILRLSRLNKVRSALELYRSMEYSGLQPNLHACNSLLSCLLRNKILDDALMIFEFMKASENASGHTYSLILKAIANARGCDAAVNMFEELEGKSNIKKDFDAVVYNTMISICGKVNNWVQTERVWRSMKDNDHIGTTITYRLLVCIFVRCGQNELALDAYHEMVQNGLKPGDDAMQAIIGACAKEGKWDLGLTVFQNMLNSELKPNLIACNALINSLGKAGKFKLAFRVYGLMKSLGHCPDAYTWNALLGALYRANRHADALQFFESIKKEQSSQLNLHLYNTSLMSCQRLGLWDRALQLLWQMEDSGLPVSTASYNLVIGACEVARKPKVALQVYEHMIHQKCTPDTFTLLSLIKGCIWGSLWDEVEDMLNQVAPDPSLYNAAIQGMCLRGKIDSAKKLYVKMRKSGLKPDGKTRAMMLQSLPKDSVRHRKRWSSHTREALNSVKCYHHD</sequence>
<feature type="repeat" description="PPR" evidence="3">
    <location>
        <begin position="283"/>
        <end position="317"/>
    </location>
</feature>
<comment type="similarity">
    <text evidence="1">Belongs to the PPR family. P subfamily.</text>
</comment>
<evidence type="ECO:0000256" key="2">
    <source>
        <dbReference type="ARBA" id="ARBA00022737"/>
    </source>
</evidence>
<dbReference type="Proteomes" id="UP000325577">
    <property type="component" value="Linkage Group LG1"/>
</dbReference>
<dbReference type="EMBL" id="CM018032">
    <property type="protein sequence ID" value="KAA8547933.1"/>
    <property type="molecule type" value="Genomic_DNA"/>
</dbReference>
<feature type="repeat" description="PPR" evidence="3">
    <location>
        <begin position="318"/>
        <end position="352"/>
    </location>
</feature>
<organism evidence="4 5">
    <name type="scientific">Nyssa sinensis</name>
    <dbReference type="NCBI Taxonomy" id="561372"/>
    <lineage>
        <taxon>Eukaryota</taxon>
        <taxon>Viridiplantae</taxon>
        <taxon>Streptophyta</taxon>
        <taxon>Embryophyta</taxon>
        <taxon>Tracheophyta</taxon>
        <taxon>Spermatophyta</taxon>
        <taxon>Magnoliopsida</taxon>
        <taxon>eudicotyledons</taxon>
        <taxon>Gunneridae</taxon>
        <taxon>Pentapetalae</taxon>
        <taxon>asterids</taxon>
        <taxon>Cornales</taxon>
        <taxon>Nyssaceae</taxon>
        <taxon>Nyssa</taxon>
    </lineage>
</organism>
<feature type="repeat" description="PPR" evidence="3">
    <location>
        <begin position="559"/>
        <end position="593"/>
    </location>
</feature>
<feature type="repeat" description="PPR" evidence="3">
    <location>
        <begin position="423"/>
        <end position="457"/>
    </location>
</feature>
<dbReference type="NCBIfam" id="TIGR00756">
    <property type="entry name" value="PPR"/>
    <property type="match status" value="7"/>
</dbReference>
<evidence type="ECO:0000313" key="4">
    <source>
        <dbReference type="EMBL" id="KAA8547933.1"/>
    </source>
</evidence>
<name>A0A5J5BXM6_9ASTE</name>
<dbReference type="OrthoDB" id="185373at2759"/>
<evidence type="ECO:0000313" key="5">
    <source>
        <dbReference type="Proteomes" id="UP000325577"/>
    </source>
</evidence>
<dbReference type="PANTHER" id="PTHR47447:SF17">
    <property type="entry name" value="OS12G0638900 PROTEIN"/>
    <property type="match status" value="1"/>
</dbReference>
<feature type="repeat" description="PPR" evidence="3">
    <location>
        <begin position="459"/>
        <end position="493"/>
    </location>
</feature>
<keyword evidence="5" id="KW-1185">Reference proteome</keyword>
<dbReference type="PANTHER" id="PTHR47447">
    <property type="entry name" value="OS03G0856100 PROTEIN"/>
    <property type="match status" value="1"/>
</dbReference>
<dbReference type="Pfam" id="PF13812">
    <property type="entry name" value="PPR_3"/>
    <property type="match status" value="1"/>
</dbReference>
<gene>
    <name evidence="4" type="ORF">F0562_004362</name>
</gene>
<dbReference type="Pfam" id="PF01535">
    <property type="entry name" value="PPR"/>
    <property type="match status" value="4"/>
</dbReference>
<proteinExistence type="inferred from homology"/>
<keyword evidence="2" id="KW-0677">Repeat</keyword>
<dbReference type="AlphaFoldDB" id="A0A5J5BXM6"/>
<dbReference type="Gene3D" id="1.25.40.10">
    <property type="entry name" value="Tetratricopeptide repeat domain"/>
    <property type="match status" value="4"/>
</dbReference>
<feature type="repeat" description="PPR" evidence="3">
    <location>
        <begin position="353"/>
        <end position="387"/>
    </location>
</feature>
<evidence type="ECO:0000256" key="3">
    <source>
        <dbReference type="PROSITE-ProRule" id="PRU00708"/>
    </source>
</evidence>
<feature type="repeat" description="PPR" evidence="3">
    <location>
        <begin position="388"/>
        <end position="422"/>
    </location>
</feature>